<feature type="region of interest" description="Disordered" evidence="1">
    <location>
        <begin position="1"/>
        <end position="53"/>
    </location>
</feature>
<evidence type="ECO:0000256" key="1">
    <source>
        <dbReference type="SAM" id="MobiDB-lite"/>
    </source>
</evidence>
<gene>
    <name evidence="4" type="ORF">BE221DRAFT_73421</name>
    <name evidence="3" type="ORF">OT_ostta08g02060</name>
</gene>
<reference evidence="4" key="3">
    <citation type="submission" date="2017-04" db="EMBL/GenBank/DDBJ databases">
        <title>Population genomics of picophytoplankton unveils novel chromosome hypervariability.</title>
        <authorList>
            <consortium name="DOE Joint Genome Institute"/>
            <person name="Blanc-Mathieu R."/>
            <person name="Krasovec M."/>
            <person name="Hebrard M."/>
            <person name="Yau S."/>
            <person name="Desgranges E."/>
            <person name="Martin J."/>
            <person name="Schackwitz W."/>
            <person name="Kuo A."/>
            <person name="Salin G."/>
            <person name="Donnadieu C."/>
            <person name="Desdevises Y."/>
            <person name="Sanchez-Ferandin S."/>
            <person name="Moreau H."/>
            <person name="Rivals E."/>
            <person name="Grigoriev I.V."/>
            <person name="Grimsley N."/>
            <person name="Eyre-Walker A."/>
            <person name="Piganeau G."/>
        </authorList>
    </citation>
    <scope>NUCLEOTIDE SEQUENCE [LARGE SCALE GENOMIC DNA]</scope>
    <source>
        <strain evidence="4">RCC 1115</strain>
    </source>
</reference>
<dbReference type="InParanoid" id="Q013I9"/>
<dbReference type="EMBL" id="KZ155780">
    <property type="protein sequence ID" value="OUS46958.1"/>
    <property type="molecule type" value="Genomic_DNA"/>
</dbReference>
<sequence length="196" mass="21758">MALTVLRSVGNTNVALERASEDRERATGTRDAGQRDSKESTRAAEGKENGDVDDVLSAHAERALDVCDVSDGNEVEDTRESEADMSWDERAERSLEAGVVDVVGEWLNDVDAIAAEADRACGMNLQALYAPLRGDETLDRLRGDKSALKRRLRQFDVRVLHTTGRKTTREDKRHLRPLYVRLAKIKDLIAIREVGG</sequence>
<dbReference type="RefSeq" id="XP_003080773.1">
    <property type="nucleotide sequence ID" value="XM_003080725.1"/>
</dbReference>
<dbReference type="OrthoDB" id="10572056at2759"/>
<feature type="domain" description="FAM13A-like" evidence="2">
    <location>
        <begin position="136"/>
        <end position="190"/>
    </location>
</feature>
<dbReference type="Pfam" id="PF26116">
    <property type="entry name" value="FAM13A"/>
    <property type="match status" value="1"/>
</dbReference>
<accession>A0A454XY59</accession>
<dbReference type="GeneID" id="9831591"/>
<dbReference type="KEGG" id="ota:OT_ostta08g02060"/>
<evidence type="ECO:0000259" key="2">
    <source>
        <dbReference type="Pfam" id="PF26116"/>
    </source>
</evidence>
<accession>Q013I9</accession>
<dbReference type="Proteomes" id="UP000009170">
    <property type="component" value="Unassembled WGS sequence"/>
</dbReference>
<proteinExistence type="predicted"/>
<dbReference type="Proteomes" id="UP000195557">
    <property type="component" value="Unassembled WGS sequence"/>
</dbReference>
<protein>
    <submittedName>
        <fullName evidence="3">Unnamed product</fullName>
    </submittedName>
</protein>
<evidence type="ECO:0000313" key="4">
    <source>
        <dbReference type="EMBL" id="OUS46958.1"/>
    </source>
</evidence>
<keyword evidence="5" id="KW-1185">Reference proteome</keyword>
<evidence type="ECO:0000313" key="5">
    <source>
        <dbReference type="Proteomes" id="UP000009170"/>
    </source>
</evidence>
<reference evidence="3" key="2">
    <citation type="journal article" date="2014" name="BMC Genomics">
        <title>An improved genome of the model marine alga Ostreococcus tauri unfolds by assessing Illumina de novo assemblies.</title>
        <authorList>
            <person name="Blanc-Mathieu R."/>
            <person name="Verhelst B."/>
            <person name="Derelle E."/>
            <person name="Rombauts S."/>
            <person name="Bouget F.Y."/>
            <person name="Carre I."/>
            <person name="Chateau A."/>
            <person name="Eyre-Walker A."/>
            <person name="Grimsley N."/>
            <person name="Moreau H."/>
            <person name="Piegu B."/>
            <person name="Rivals E."/>
            <person name="Schackwitz W."/>
            <person name="Van de Peer Y."/>
            <person name="Piganeau G."/>
        </authorList>
    </citation>
    <scope>NUCLEOTIDE SEQUENCE</scope>
    <source>
        <strain evidence="3">RCC4221</strain>
    </source>
</reference>
<accession>A0A1Y5IBH7</accession>
<evidence type="ECO:0000313" key="3">
    <source>
        <dbReference type="EMBL" id="CAL54941.1"/>
    </source>
</evidence>
<name>Q013I9_OSTTA</name>
<reference evidence="3 5" key="1">
    <citation type="journal article" date="2006" name="Proc. Natl. Acad. Sci. U.S.A.">
        <title>Genome analysis of the smallest free-living eukaryote Ostreococcus tauri unveils many unique features.</title>
        <authorList>
            <person name="Derelle E."/>
            <person name="Ferraz C."/>
            <person name="Rombauts S."/>
            <person name="Rouze P."/>
            <person name="Worden A.Z."/>
            <person name="Robbens S."/>
            <person name="Partensky F."/>
            <person name="Degroeve S."/>
            <person name="Echeynie S."/>
            <person name="Cooke R."/>
            <person name="Saeys Y."/>
            <person name="Wuyts J."/>
            <person name="Jabbari K."/>
            <person name="Bowler C."/>
            <person name="Panaud O."/>
            <person name="Piegu B."/>
            <person name="Ball S.G."/>
            <person name="Ral J.-P."/>
            <person name="Bouget F.-Y."/>
            <person name="Piganeau G."/>
            <person name="De Baets B."/>
            <person name="Picard A."/>
            <person name="Delseny M."/>
            <person name="Demaille J."/>
            <person name="Van de Peer Y."/>
            <person name="Moreau H."/>
        </authorList>
    </citation>
    <scope>NUCLEOTIDE SEQUENCE [LARGE SCALE GENOMIC DNA]</scope>
    <source>
        <strain evidence="3 5">OTTH0595</strain>
    </source>
</reference>
<dbReference type="STRING" id="70448.Q013I9"/>
<dbReference type="InterPro" id="IPR059029">
    <property type="entry name" value="FAM13A_dom"/>
</dbReference>
<feature type="compositionally biased region" description="Basic and acidic residues" evidence="1">
    <location>
        <begin position="18"/>
        <end position="50"/>
    </location>
</feature>
<dbReference type="EMBL" id="CAID01000008">
    <property type="protein sequence ID" value="CAL54941.1"/>
    <property type="molecule type" value="Genomic_DNA"/>
</dbReference>
<dbReference type="AlphaFoldDB" id="Q013I9"/>
<organism evidence="3 5">
    <name type="scientific">Ostreococcus tauri</name>
    <name type="common">Marine green alga</name>
    <dbReference type="NCBI Taxonomy" id="70448"/>
    <lineage>
        <taxon>Eukaryota</taxon>
        <taxon>Viridiplantae</taxon>
        <taxon>Chlorophyta</taxon>
        <taxon>Mamiellophyceae</taxon>
        <taxon>Mamiellales</taxon>
        <taxon>Bathycoccaceae</taxon>
        <taxon>Ostreococcus</taxon>
    </lineage>
</organism>